<evidence type="ECO:0000313" key="9">
    <source>
        <dbReference type="RefSeq" id="XP_011636322.1"/>
    </source>
</evidence>
<sequence>MNNENISNFDTIPIDLFIPDKIKLATVVKNELSTSFGEVTAEWVDCPDLTQEPFNLAAPGLGGDATLLDIGGTANIFPFRQLKIYDFKNILNQLNRSQNNNFIIGGGLSTQPMTLNYGHLIMNGTFAPVANEIIAVSNKSRFAFRNRFNDQGEEEQFALEILNNPFSKCHMYGNFFVSQGLREQVLKVEAKERTGHDFIEAIQRGISRIFPSKLFSNLIVVQL</sequence>
<protein>
    <submittedName>
        <fullName evidence="9">Ester hydrolase C11orf54 homolog</fullName>
    </submittedName>
</protein>
<keyword evidence="6" id="KW-0539">Nucleus</keyword>
<dbReference type="PANTHER" id="PTHR13204">
    <property type="entry name" value="PTD012 PROTEIN"/>
    <property type="match status" value="1"/>
</dbReference>
<evidence type="ECO:0000256" key="3">
    <source>
        <dbReference type="ARBA" id="ARBA00022723"/>
    </source>
</evidence>
<reference evidence="9" key="1">
    <citation type="submission" date="2025-08" db="UniProtKB">
        <authorList>
            <consortium name="RefSeq"/>
        </authorList>
    </citation>
    <scope>IDENTIFICATION</scope>
</reference>
<evidence type="ECO:0000256" key="5">
    <source>
        <dbReference type="ARBA" id="ARBA00022833"/>
    </source>
</evidence>
<comment type="subcellular location">
    <subcellularLocation>
        <location evidence="1">Nucleus</location>
    </subcellularLocation>
</comment>
<dbReference type="InterPro" id="IPR015021">
    <property type="entry name" value="C11orf54_DUF1907"/>
</dbReference>
<keyword evidence="8" id="KW-1185">Reference proteome</keyword>
<gene>
    <name evidence="9" type="primary">LOC105426695</name>
</gene>
<dbReference type="GO" id="GO:0008270">
    <property type="term" value="F:zinc ion binding"/>
    <property type="evidence" value="ECO:0007669"/>
    <property type="project" value="TreeGrafter"/>
</dbReference>
<dbReference type="GeneID" id="105426695"/>
<feature type="domain" description="DUF1907" evidence="7">
    <location>
        <begin position="27"/>
        <end position="220"/>
    </location>
</feature>
<dbReference type="OrthoDB" id="7441093at2759"/>
<dbReference type="SMART" id="SM01168">
    <property type="entry name" value="DUF1907"/>
    <property type="match status" value="1"/>
</dbReference>
<dbReference type="KEGG" id="pbar:105426695"/>
<name>A0A6I9W3F4_9HYME</name>
<keyword evidence="5" id="KW-0862">Zinc</keyword>
<evidence type="ECO:0000256" key="6">
    <source>
        <dbReference type="ARBA" id="ARBA00023242"/>
    </source>
</evidence>
<dbReference type="GO" id="GO:0016788">
    <property type="term" value="F:hydrolase activity, acting on ester bonds"/>
    <property type="evidence" value="ECO:0007669"/>
    <property type="project" value="TreeGrafter"/>
</dbReference>
<dbReference type="PANTHER" id="PTHR13204:SF1">
    <property type="entry name" value="ESTER HYDROLASE C11ORF54"/>
    <property type="match status" value="1"/>
</dbReference>
<dbReference type="RefSeq" id="XP_011636322.1">
    <property type="nucleotide sequence ID" value="XM_011638020.1"/>
</dbReference>
<dbReference type="GO" id="GO:0005634">
    <property type="term" value="C:nucleus"/>
    <property type="evidence" value="ECO:0007669"/>
    <property type="project" value="UniProtKB-SubCell"/>
</dbReference>
<keyword evidence="4 9" id="KW-0378">Hydrolase</keyword>
<proteinExistence type="predicted"/>
<dbReference type="SUPFAM" id="SSF117856">
    <property type="entry name" value="AF0104/ALDC/Ptd012-like"/>
    <property type="match status" value="1"/>
</dbReference>
<comment type="subunit">
    <text evidence="2">Monomer.</text>
</comment>
<accession>A0A6I9W3F4</accession>
<evidence type="ECO:0000256" key="2">
    <source>
        <dbReference type="ARBA" id="ARBA00011245"/>
    </source>
</evidence>
<organism evidence="8 9">
    <name type="scientific">Pogonomyrmex barbatus</name>
    <name type="common">red harvester ant</name>
    <dbReference type="NCBI Taxonomy" id="144034"/>
    <lineage>
        <taxon>Eukaryota</taxon>
        <taxon>Metazoa</taxon>
        <taxon>Ecdysozoa</taxon>
        <taxon>Arthropoda</taxon>
        <taxon>Hexapoda</taxon>
        <taxon>Insecta</taxon>
        <taxon>Pterygota</taxon>
        <taxon>Neoptera</taxon>
        <taxon>Endopterygota</taxon>
        <taxon>Hymenoptera</taxon>
        <taxon>Apocrita</taxon>
        <taxon>Aculeata</taxon>
        <taxon>Formicoidea</taxon>
        <taxon>Formicidae</taxon>
        <taxon>Myrmicinae</taxon>
        <taxon>Pogonomyrmex</taxon>
    </lineage>
</organism>
<dbReference type="Pfam" id="PF08925">
    <property type="entry name" value="DUF1907"/>
    <property type="match status" value="1"/>
</dbReference>
<evidence type="ECO:0000259" key="7">
    <source>
        <dbReference type="SMART" id="SM01168"/>
    </source>
</evidence>
<evidence type="ECO:0000256" key="1">
    <source>
        <dbReference type="ARBA" id="ARBA00004123"/>
    </source>
</evidence>
<dbReference type="AlphaFoldDB" id="A0A6I9W3F4"/>
<keyword evidence="3" id="KW-0479">Metal-binding</keyword>
<dbReference type="Proteomes" id="UP000504615">
    <property type="component" value="Unplaced"/>
</dbReference>
<evidence type="ECO:0000256" key="4">
    <source>
        <dbReference type="ARBA" id="ARBA00022801"/>
    </source>
</evidence>
<evidence type="ECO:0000313" key="8">
    <source>
        <dbReference type="Proteomes" id="UP000504615"/>
    </source>
</evidence>